<evidence type="ECO:0000259" key="1">
    <source>
        <dbReference type="Pfam" id="PF02221"/>
    </source>
</evidence>
<dbReference type="EMBL" id="JARQWQ010000085">
    <property type="protein sequence ID" value="KAK2552580.1"/>
    <property type="molecule type" value="Genomic_DNA"/>
</dbReference>
<protein>
    <recommendedName>
        <fullName evidence="1">MD-2-related lipid-recognition domain-containing protein</fullName>
    </recommendedName>
</protein>
<comment type="caution">
    <text evidence="2">The sequence shown here is derived from an EMBL/GenBank/DDBJ whole genome shotgun (WGS) entry which is preliminary data.</text>
</comment>
<dbReference type="Proteomes" id="UP001249851">
    <property type="component" value="Unassembled WGS sequence"/>
</dbReference>
<dbReference type="AlphaFoldDB" id="A0AAD9Q1F4"/>
<keyword evidence="3" id="KW-1185">Reference proteome</keyword>
<gene>
    <name evidence="2" type="ORF">P5673_026230</name>
</gene>
<organism evidence="2 3">
    <name type="scientific">Acropora cervicornis</name>
    <name type="common">Staghorn coral</name>
    <dbReference type="NCBI Taxonomy" id="6130"/>
    <lineage>
        <taxon>Eukaryota</taxon>
        <taxon>Metazoa</taxon>
        <taxon>Cnidaria</taxon>
        <taxon>Anthozoa</taxon>
        <taxon>Hexacorallia</taxon>
        <taxon>Scleractinia</taxon>
        <taxon>Astrocoeniina</taxon>
        <taxon>Acroporidae</taxon>
        <taxon>Acropora</taxon>
    </lineage>
</organism>
<dbReference type="InterPro" id="IPR003172">
    <property type="entry name" value="ML_dom"/>
</dbReference>
<dbReference type="Gene3D" id="2.60.40.770">
    <property type="match status" value="1"/>
</dbReference>
<dbReference type="InterPro" id="IPR014756">
    <property type="entry name" value="Ig_E-set"/>
</dbReference>
<dbReference type="Pfam" id="PF02221">
    <property type="entry name" value="E1_DerP2_DerF2"/>
    <property type="match status" value="1"/>
</dbReference>
<reference evidence="2" key="2">
    <citation type="journal article" date="2023" name="Science">
        <title>Genomic signatures of disease resistance in endangered staghorn corals.</title>
        <authorList>
            <person name="Vollmer S.V."/>
            <person name="Selwyn J.D."/>
            <person name="Despard B.A."/>
            <person name="Roesel C.L."/>
        </authorList>
    </citation>
    <scope>NUCLEOTIDE SEQUENCE</scope>
    <source>
        <strain evidence="2">K2</strain>
    </source>
</reference>
<dbReference type="SUPFAM" id="SSF81296">
    <property type="entry name" value="E set domains"/>
    <property type="match status" value="1"/>
</dbReference>
<accession>A0AAD9Q1F4</accession>
<sequence>MGSCPTLSILPYQRFTVEPGSSIPEKLLSFNGYNTKSFRQSPPLSEHGSDHSNAKIEITPWPFIAYEHILNFTFSITPAVNIFDIIAAIEISKLPGGQILFKNRRDICNNLDDKCTMLAGETYVFRGAYVLHDFLPGLSMTVRWTAKAYNEDLYEFLCVEAVALKS</sequence>
<evidence type="ECO:0000313" key="3">
    <source>
        <dbReference type="Proteomes" id="UP001249851"/>
    </source>
</evidence>
<proteinExistence type="predicted"/>
<evidence type="ECO:0000313" key="2">
    <source>
        <dbReference type="EMBL" id="KAK2552580.1"/>
    </source>
</evidence>
<name>A0AAD9Q1F4_ACRCE</name>
<reference evidence="2" key="1">
    <citation type="journal article" date="2023" name="G3 (Bethesda)">
        <title>Whole genome assembly and annotation of the endangered Caribbean coral Acropora cervicornis.</title>
        <authorList>
            <person name="Selwyn J.D."/>
            <person name="Vollmer S.V."/>
        </authorList>
    </citation>
    <scope>NUCLEOTIDE SEQUENCE</scope>
    <source>
        <strain evidence="2">K2</strain>
    </source>
</reference>
<feature type="domain" description="MD-2-related lipid-recognition" evidence="1">
    <location>
        <begin position="55"/>
        <end position="161"/>
    </location>
</feature>